<sequence>MVNEIEFDTMYGPLISSESAKNIEIKEKEKGKKETKFQLVNKHNPKIEFSICIKEGENINLGGFGTPFNIVPAVVASIKRID</sequence>
<protein>
    <submittedName>
        <fullName evidence="1">Uncharacterized protein</fullName>
    </submittedName>
</protein>
<comment type="caution">
    <text evidence="1">The sequence shown here is derived from an EMBL/GenBank/DDBJ whole genome shotgun (WGS) entry which is preliminary data.</text>
</comment>
<dbReference type="Proteomes" id="UP001497535">
    <property type="component" value="Unassembled WGS sequence"/>
</dbReference>
<name>A0ACB0Z0X4_MELEN</name>
<evidence type="ECO:0000313" key="1">
    <source>
        <dbReference type="EMBL" id="CAK5071113.1"/>
    </source>
</evidence>
<organism evidence="1 2">
    <name type="scientific">Meloidogyne enterolobii</name>
    <name type="common">Root-knot nematode worm</name>
    <name type="synonym">Meloidogyne mayaguensis</name>
    <dbReference type="NCBI Taxonomy" id="390850"/>
    <lineage>
        <taxon>Eukaryota</taxon>
        <taxon>Metazoa</taxon>
        <taxon>Ecdysozoa</taxon>
        <taxon>Nematoda</taxon>
        <taxon>Chromadorea</taxon>
        <taxon>Rhabditida</taxon>
        <taxon>Tylenchina</taxon>
        <taxon>Tylenchomorpha</taxon>
        <taxon>Tylenchoidea</taxon>
        <taxon>Meloidogynidae</taxon>
        <taxon>Meloidogyninae</taxon>
        <taxon>Meloidogyne</taxon>
    </lineage>
</organism>
<gene>
    <name evidence="1" type="ORF">MENTE1834_LOCUS18812</name>
</gene>
<evidence type="ECO:0000313" key="2">
    <source>
        <dbReference type="Proteomes" id="UP001497535"/>
    </source>
</evidence>
<keyword evidence="2" id="KW-1185">Reference proteome</keyword>
<proteinExistence type="predicted"/>
<accession>A0ACB0Z0X4</accession>
<dbReference type="EMBL" id="CAVMJV010000022">
    <property type="protein sequence ID" value="CAK5071113.1"/>
    <property type="molecule type" value="Genomic_DNA"/>
</dbReference>
<reference evidence="1" key="1">
    <citation type="submission" date="2023-11" db="EMBL/GenBank/DDBJ databases">
        <authorList>
            <person name="Poullet M."/>
        </authorList>
    </citation>
    <scope>NUCLEOTIDE SEQUENCE</scope>
    <source>
        <strain evidence="1">E1834</strain>
    </source>
</reference>